<evidence type="ECO:0000313" key="8">
    <source>
        <dbReference type="Proteomes" id="UP001519460"/>
    </source>
</evidence>
<keyword evidence="3" id="KW-0547">Nucleotide-binding</keyword>
<keyword evidence="4" id="KW-0418">Kinase</keyword>
<gene>
    <name evidence="7" type="ORF">BaRGS_00034204</name>
</gene>
<keyword evidence="8" id="KW-1185">Reference proteome</keyword>
<dbReference type="PROSITE" id="PS50132">
    <property type="entry name" value="RGS"/>
    <property type="match status" value="1"/>
</dbReference>
<protein>
    <recommendedName>
        <fullName evidence="6">RGS domain-containing protein</fullName>
    </recommendedName>
</protein>
<organism evidence="7 8">
    <name type="scientific">Batillaria attramentaria</name>
    <dbReference type="NCBI Taxonomy" id="370345"/>
    <lineage>
        <taxon>Eukaryota</taxon>
        <taxon>Metazoa</taxon>
        <taxon>Spiralia</taxon>
        <taxon>Lophotrochozoa</taxon>
        <taxon>Mollusca</taxon>
        <taxon>Gastropoda</taxon>
        <taxon>Caenogastropoda</taxon>
        <taxon>Sorbeoconcha</taxon>
        <taxon>Cerithioidea</taxon>
        <taxon>Batillariidae</taxon>
        <taxon>Batillaria</taxon>
    </lineage>
</organism>
<dbReference type="InterPro" id="IPR011009">
    <property type="entry name" value="Kinase-like_dom_sf"/>
</dbReference>
<evidence type="ECO:0000256" key="5">
    <source>
        <dbReference type="ARBA" id="ARBA00022840"/>
    </source>
</evidence>
<dbReference type="Gene3D" id="3.30.200.20">
    <property type="entry name" value="Phosphorylase Kinase, domain 1"/>
    <property type="match status" value="1"/>
</dbReference>
<evidence type="ECO:0000313" key="7">
    <source>
        <dbReference type="EMBL" id="KAK7474559.1"/>
    </source>
</evidence>
<dbReference type="InterPro" id="IPR016137">
    <property type="entry name" value="RGS"/>
</dbReference>
<dbReference type="GO" id="GO:0004674">
    <property type="term" value="F:protein serine/threonine kinase activity"/>
    <property type="evidence" value="ECO:0007669"/>
    <property type="project" value="UniProtKB-KW"/>
</dbReference>
<dbReference type="Gene3D" id="1.10.167.10">
    <property type="entry name" value="Regulator of G-protein Signalling 4, domain 2"/>
    <property type="match status" value="1"/>
</dbReference>
<accession>A0ABD0JHY8</accession>
<keyword evidence="1" id="KW-0723">Serine/threonine-protein kinase</keyword>
<evidence type="ECO:0000256" key="3">
    <source>
        <dbReference type="ARBA" id="ARBA00022741"/>
    </source>
</evidence>
<evidence type="ECO:0000256" key="1">
    <source>
        <dbReference type="ARBA" id="ARBA00022527"/>
    </source>
</evidence>
<dbReference type="SUPFAM" id="SSF48097">
    <property type="entry name" value="Regulator of G-protein signaling, RGS"/>
    <property type="match status" value="1"/>
</dbReference>
<dbReference type="Proteomes" id="UP001519460">
    <property type="component" value="Unassembled WGS sequence"/>
</dbReference>
<dbReference type="EMBL" id="JACVVK020000433">
    <property type="protein sequence ID" value="KAK7474559.1"/>
    <property type="molecule type" value="Genomic_DNA"/>
</dbReference>
<dbReference type="GO" id="GO:0005524">
    <property type="term" value="F:ATP binding"/>
    <property type="evidence" value="ECO:0007669"/>
    <property type="project" value="UniProtKB-KW"/>
</dbReference>
<dbReference type="PANTHER" id="PTHR24355">
    <property type="entry name" value="G PROTEIN-COUPLED RECEPTOR KINASE/RIBOSOMAL PROTEIN S6 KINASE"/>
    <property type="match status" value="1"/>
</dbReference>
<feature type="domain" description="RGS" evidence="6">
    <location>
        <begin position="1"/>
        <end position="91"/>
    </location>
</feature>
<dbReference type="Pfam" id="PF00615">
    <property type="entry name" value="RGS"/>
    <property type="match status" value="1"/>
</dbReference>
<proteinExistence type="predicted"/>
<dbReference type="SUPFAM" id="SSF56112">
    <property type="entry name" value="Protein kinase-like (PK-like)"/>
    <property type="match status" value="1"/>
</dbReference>
<name>A0ABD0JHY8_9CAEN</name>
<dbReference type="InterPro" id="IPR036305">
    <property type="entry name" value="RGS_sf"/>
</dbReference>
<evidence type="ECO:0000259" key="6">
    <source>
        <dbReference type="PROSITE" id="PS50132"/>
    </source>
</evidence>
<dbReference type="AlphaFoldDB" id="A0ABD0JHY8"/>
<dbReference type="InterPro" id="IPR044926">
    <property type="entry name" value="RGS_subdomain_2"/>
</dbReference>
<sequence length="173" mass="19819">IKRFEKLETDEERIQEGKQTYDQFIMKELLSQSHTYSKDAVDHVQEALTTAQKTRQLPADIFEPYIEEICNSLRGHIFQKFVESEKYTRFCQWKNLELNINLTMNDFSVHRIIGRGGFGEVYGCRKADTGKICSADALLNAPGNLRLKIATGLNARSKPASCMPRQRTERAAT</sequence>
<comment type="caution">
    <text evidence="7">The sequence shown here is derived from an EMBL/GenBank/DDBJ whole genome shotgun (WGS) entry which is preliminary data.</text>
</comment>
<reference evidence="7 8" key="1">
    <citation type="journal article" date="2023" name="Sci. Data">
        <title>Genome assembly of the Korean intertidal mud-creeper Batillaria attramentaria.</title>
        <authorList>
            <person name="Patra A.K."/>
            <person name="Ho P.T."/>
            <person name="Jun S."/>
            <person name="Lee S.J."/>
            <person name="Kim Y."/>
            <person name="Won Y.J."/>
        </authorList>
    </citation>
    <scope>NUCLEOTIDE SEQUENCE [LARGE SCALE GENOMIC DNA]</scope>
    <source>
        <strain evidence="7">Wonlab-2016</strain>
    </source>
</reference>
<evidence type="ECO:0000256" key="2">
    <source>
        <dbReference type="ARBA" id="ARBA00022679"/>
    </source>
</evidence>
<feature type="non-terminal residue" evidence="7">
    <location>
        <position position="1"/>
    </location>
</feature>
<evidence type="ECO:0000256" key="4">
    <source>
        <dbReference type="ARBA" id="ARBA00022777"/>
    </source>
</evidence>
<dbReference type="PANTHER" id="PTHR24355:SF18">
    <property type="entry name" value="G PROTEIN-COUPLED RECEPTOR KINASE"/>
    <property type="match status" value="1"/>
</dbReference>
<keyword evidence="5" id="KW-0067">ATP-binding</keyword>
<keyword evidence="2" id="KW-0808">Transferase</keyword>